<gene>
    <name evidence="16" type="ORF">RD110_12495</name>
</gene>
<evidence type="ECO:0000313" key="16">
    <source>
        <dbReference type="EMBL" id="APW37913.1"/>
    </source>
</evidence>
<dbReference type="GO" id="GO:0000155">
    <property type="term" value="F:phosphorelay sensor kinase activity"/>
    <property type="evidence" value="ECO:0007669"/>
    <property type="project" value="InterPro"/>
</dbReference>
<dbReference type="InterPro" id="IPR007891">
    <property type="entry name" value="CHASE3"/>
</dbReference>
<feature type="transmembrane region" description="Helical" evidence="13">
    <location>
        <begin position="192"/>
        <end position="217"/>
    </location>
</feature>
<dbReference type="EMBL" id="CP019236">
    <property type="protein sequence ID" value="APW37913.1"/>
    <property type="molecule type" value="Genomic_DNA"/>
</dbReference>
<dbReference type="OrthoDB" id="9796305at2"/>
<dbReference type="Pfam" id="PF02518">
    <property type="entry name" value="HATPase_c"/>
    <property type="match status" value="1"/>
</dbReference>
<dbReference type="EC" id="2.7.13.3" evidence="2"/>
<dbReference type="PRINTS" id="PR00344">
    <property type="entry name" value="BCTRLSENSOR"/>
</dbReference>
<accession>A0A1P8JVY7</accession>
<reference evidence="16 17" key="1">
    <citation type="submission" date="2017-01" db="EMBL/GenBank/DDBJ databases">
        <authorList>
            <person name="Mah S.A."/>
            <person name="Swanson W.J."/>
            <person name="Moy G.W."/>
            <person name="Vacquier V.D."/>
        </authorList>
    </citation>
    <scope>NUCLEOTIDE SEQUENCE [LARGE SCALE GENOMIC DNA]</scope>
    <source>
        <strain evidence="16 17">DCY110</strain>
    </source>
</reference>
<dbReference type="InterPro" id="IPR036890">
    <property type="entry name" value="HATPase_C_sf"/>
</dbReference>
<feature type="domain" description="Histidine kinase" evidence="14">
    <location>
        <begin position="483"/>
        <end position="703"/>
    </location>
</feature>
<dbReference type="SMART" id="SM00387">
    <property type="entry name" value="HATPase_c"/>
    <property type="match status" value="1"/>
</dbReference>
<feature type="region of interest" description="Disordered" evidence="12">
    <location>
        <begin position="410"/>
        <end position="440"/>
    </location>
</feature>
<feature type="modified residue" description="4-aspartylphosphate" evidence="11">
    <location>
        <position position="1099"/>
    </location>
</feature>
<name>A0A1P8JVY7_9BURK</name>
<evidence type="ECO:0000256" key="11">
    <source>
        <dbReference type="PROSITE-ProRule" id="PRU00169"/>
    </source>
</evidence>
<dbReference type="InterPro" id="IPR029016">
    <property type="entry name" value="GAF-like_dom_sf"/>
</dbReference>
<evidence type="ECO:0000256" key="3">
    <source>
        <dbReference type="ARBA" id="ARBA00022553"/>
    </source>
</evidence>
<dbReference type="PANTHER" id="PTHR45339">
    <property type="entry name" value="HYBRID SIGNAL TRANSDUCTION HISTIDINE KINASE J"/>
    <property type="match status" value="1"/>
</dbReference>
<evidence type="ECO:0000313" key="17">
    <source>
        <dbReference type="Proteomes" id="UP000186609"/>
    </source>
</evidence>
<dbReference type="SMART" id="SM00448">
    <property type="entry name" value="REC"/>
    <property type="match status" value="3"/>
</dbReference>
<dbReference type="STRING" id="1842727.RD110_12495"/>
<dbReference type="SUPFAM" id="SSF55781">
    <property type="entry name" value="GAF domain-like"/>
    <property type="match status" value="1"/>
</dbReference>
<dbReference type="InterPro" id="IPR005467">
    <property type="entry name" value="His_kinase_dom"/>
</dbReference>
<dbReference type="SMART" id="SM00065">
    <property type="entry name" value="GAF"/>
    <property type="match status" value="1"/>
</dbReference>
<evidence type="ECO:0000256" key="6">
    <source>
        <dbReference type="ARBA" id="ARBA00022777"/>
    </source>
</evidence>
<evidence type="ECO:0000256" key="9">
    <source>
        <dbReference type="ARBA" id="ARBA00058004"/>
    </source>
</evidence>
<keyword evidence="3 11" id="KW-0597">Phosphoprotein</keyword>
<dbReference type="CDD" id="cd00082">
    <property type="entry name" value="HisKA"/>
    <property type="match status" value="1"/>
</dbReference>
<evidence type="ECO:0000256" key="2">
    <source>
        <dbReference type="ARBA" id="ARBA00012438"/>
    </source>
</evidence>
<feature type="compositionally biased region" description="Basic and acidic residues" evidence="12">
    <location>
        <begin position="410"/>
        <end position="422"/>
    </location>
</feature>
<dbReference type="PROSITE" id="PS50109">
    <property type="entry name" value="HIS_KIN"/>
    <property type="match status" value="1"/>
</dbReference>
<evidence type="ECO:0000256" key="4">
    <source>
        <dbReference type="ARBA" id="ARBA00022679"/>
    </source>
</evidence>
<keyword evidence="4" id="KW-0808">Transferase</keyword>
<dbReference type="SUPFAM" id="SSF47384">
    <property type="entry name" value="Homodimeric domain of signal transducing histidine kinase"/>
    <property type="match status" value="1"/>
</dbReference>
<dbReference type="SUPFAM" id="SSF52172">
    <property type="entry name" value="CheY-like"/>
    <property type="match status" value="3"/>
</dbReference>
<dbReference type="PANTHER" id="PTHR45339:SF1">
    <property type="entry name" value="HYBRID SIGNAL TRANSDUCTION HISTIDINE KINASE J"/>
    <property type="match status" value="1"/>
</dbReference>
<feature type="transmembrane region" description="Helical" evidence="13">
    <location>
        <begin position="23"/>
        <end position="42"/>
    </location>
</feature>
<dbReference type="AlphaFoldDB" id="A0A1P8JVY7"/>
<dbReference type="InterPro" id="IPR011006">
    <property type="entry name" value="CheY-like_superfamily"/>
</dbReference>
<dbReference type="Pfam" id="PF13185">
    <property type="entry name" value="GAF_2"/>
    <property type="match status" value="1"/>
</dbReference>
<comment type="function">
    <text evidence="9">Member of the two-component regulatory system BvgS/BvgA. Phosphorylates BvgA via a four-step phosphorelay in response to environmental signals.</text>
</comment>
<dbReference type="SUPFAM" id="SSF55874">
    <property type="entry name" value="ATPase domain of HSP90 chaperone/DNA topoisomerase II/histidine kinase"/>
    <property type="match status" value="1"/>
</dbReference>
<keyword evidence="13" id="KW-0472">Membrane</keyword>
<feature type="compositionally biased region" description="Low complexity" evidence="12">
    <location>
        <begin position="423"/>
        <end position="440"/>
    </location>
</feature>
<sequence length="1168" mass="127107">MTSIPTDSASQGSRSRLPLPPGAMVGFAAAILAVLLIAYFSFTSLEVRARTADRVSATITAIERLRNLLSGVKDAETGQRGYLLTGAERYLDPYVAARAAFPGLLQSVHDVADPGVRQQERLKTLEQLAGMKFAELEETIALRRSGATEAALALVRSDRGRLTMDRIRELVEEMVGEEQTQLAKRQDEWQNAVSLSAQVQGGGSALLLLLIAVAIVLSSRDYRAREAQMWLRAGQAGLSLKVQGEQRLDKLGDSVLAFLSDYLGAQVGALYLAQADGSFHRVASFATPSQLDVVRPGDGLLGQAAKLNRAMRVSDVPAGYLPVTSGLGAERPTSLLIAPASVDGAVHAVIELGFFRRIEAVDEELLARVSEVLAVAVRASKDRTRLEELLEETQRQAEELQAQQEELRVSNEELEEQGRALKESQAQLETQQSELEQTNSQLEEQAQLLETQKDELTDAQAVLVAKADELARASQYKSEFLANMSHELRTPLNSTLILAKLLADNKAGNLSEEQVKFAETISSAGNDLLTLINDILDLSKIEAGQVELSPETVSLPNLVEATIKGMQPLAQQKGLRLTGEVVPGTPVQIETDGQRLGQILKNLLSNALKFTHRGEVALTVSQQPDGQVCFAVRDTGIGIDPANQSLIFDAFRQADGSTHRKYGGTGLGLSISRDLAHLLGGSITVQSVPGEGSVFSLCLPSVYEVQSAPSPVPAAAAPAPAPARSTMPPRPLQGGVGGPAGNEGHTAPPPVHWPPTIADDRDALQPNARLILVIEDDLRFAAILRDLAREMNFQCVVTHSAGDGLMAAETYRPSAILLDMNLPDHSGLGVLDQLKRNARTRHIPVHVLSVADYIHEALELGAIGYDLKPVKRSQLVEALQRLEAKFSQSVRRVLVVEDDARQRESISHLLGNGEVEITGVETAGQALAALGRKTFDCMIMDLNLPDLSGYELLQQMVAQDSASFPPVIVYTGRSLTRDEEEKLRRFSKSIIIKDARSPERLLDEVTLFLHQVESTLPAEVQRMLRLARDRDETLEGRRILVVEDDVRNIFALTSVLEPKGAKVQLARNGREALEVLERSRDQAAHADGTSGPIDLVLMDIMMPEMDGFTAMREIRKQPVWKKLPIIALTAKAMKDDQEKCLAAGANDYIAKPLDVEKLLSLVRVWMPK</sequence>
<dbReference type="Gene3D" id="1.10.287.130">
    <property type="match status" value="1"/>
</dbReference>
<dbReference type="InterPro" id="IPR003594">
    <property type="entry name" value="HATPase_dom"/>
</dbReference>
<feature type="modified residue" description="4-aspartylphosphate" evidence="11">
    <location>
        <position position="819"/>
    </location>
</feature>
<evidence type="ECO:0000256" key="5">
    <source>
        <dbReference type="ARBA" id="ARBA00022729"/>
    </source>
</evidence>
<dbReference type="InterPro" id="IPR004358">
    <property type="entry name" value="Sig_transdc_His_kin-like_C"/>
</dbReference>
<dbReference type="CDD" id="cd00156">
    <property type="entry name" value="REC"/>
    <property type="match status" value="1"/>
</dbReference>
<dbReference type="Gene3D" id="3.30.450.40">
    <property type="match status" value="1"/>
</dbReference>
<dbReference type="InterPro" id="IPR003661">
    <property type="entry name" value="HisK_dim/P_dom"/>
</dbReference>
<feature type="domain" description="Response regulatory" evidence="15">
    <location>
        <begin position="892"/>
        <end position="1008"/>
    </location>
</feature>
<dbReference type="CDD" id="cd16922">
    <property type="entry name" value="HATPase_EvgS-ArcB-TorS-like"/>
    <property type="match status" value="1"/>
</dbReference>
<dbReference type="Pfam" id="PF00512">
    <property type="entry name" value="HisKA"/>
    <property type="match status" value="1"/>
</dbReference>
<organism evidence="16 17">
    <name type="scientific">Rhodoferax koreensis</name>
    <dbReference type="NCBI Taxonomy" id="1842727"/>
    <lineage>
        <taxon>Bacteria</taxon>
        <taxon>Pseudomonadati</taxon>
        <taxon>Pseudomonadota</taxon>
        <taxon>Betaproteobacteria</taxon>
        <taxon>Burkholderiales</taxon>
        <taxon>Comamonadaceae</taxon>
        <taxon>Rhodoferax</taxon>
    </lineage>
</organism>
<dbReference type="Proteomes" id="UP000186609">
    <property type="component" value="Chromosome"/>
</dbReference>
<feature type="modified residue" description="4-aspartylphosphate" evidence="11">
    <location>
        <position position="941"/>
    </location>
</feature>
<feature type="domain" description="Response regulatory" evidence="15">
    <location>
        <begin position="770"/>
        <end position="883"/>
    </location>
</feature>
<keyword evidence="8" id="KW-0843">Virulence</keyword>
<keyword evidence="13" id="KW-0812">Transmembrane</keyword>
<comment type="catalytic activity">
    <reaction evidence="1">
        <text>ATP + protein L-histidine = ADP + protein N-phospho-L-histidine.</text>
        <dbReference type="EC" id="2.7.13.3"/>
    </reaction>
</comment>
<evidence type="ECO:0000259" key="15">
    <source>
        <dbReference type="PROSITE" id="PS50110"/>
    </source>
</evidence>
<dbReference type="PROSITE" id="PS50110">
    <property type="entry name" value="RESPONSE_REGULATORY"/>
    <property type="match status" value="3"/>
</dbReference>
<protein>
    <recommendedName>
        <fullName evidence="10">Virulence sensor protein BvgS</fullName>
        <ecNumber evidence="2">2.7.13.3</ecNumber>
    </recommendedName>
</protein>
<dbReference type="CDD" id="cd19410">
    <property type="entry name" value="HK9-like_sensor"/>
    <property type="match status" value="1"/>
</dbReference>
<keyword evidence="7" id="KW-0902">Two-component regulatory system</keyword>
<evidence type="ECO:0000256" key="10">
    <source>
        <dbReference type="ARBA" id="ARBA00070152"/>
    </source>
</evidence>
<dbReference type="RefSeq" id="WP_076199792.1">
    <property type="nucleotide sequence ID" value="NZ_CP019236.1"/>
</dbReference>
<dbReference type="Gene3D" id="3.40.50.2300">
    <property type="match status" value="3"/>
</dbReference>
<feature type="compositionally biased region" description="Low complexity" evidence="12">
    <location>
        <begin position="711"/>
        <end position="727"/>
    </location>
</feature>
<keyword evidence="17" id="KW-1185">Reference proteome</keyword>
<evidence type="ECO:0000256" key="12">
    <source>
        <dbReference type="SAM" id="MobiDB-lite"/>
    </source>
</evidence>
<dbReference type="InterPro" id="IPR001789">
    <property type="entry name" value="Sig_transdc_resp-reg_receiver"/>
</dbReference>
<dbReference type="Pfam" id="PF05227">
    <property type="entry name" value="CHASE3"/>
    <property type="match status" value="1"/>
</dbReference>
<evidence type="ECO:0000256" key="8">
    <source>
        <dbReference type="ARBA" id="ARBA00023026"/>
    </source>
</evidence>
<evidence type="ECO:0000256" key="1">
    <source>
        <dbReference type="ARBA" id="ARBA00000085"/>
    </source>
</evidence>
<proteinExistence type="predicted"/>
<dbReference type="Gene3D" id="3.30.565.10">
    <property type="entry name" value="Histidine kinase-like ATPase, C-terminal domain"/>
    <property type="match status" value="1"/>
</dbReference>
<dbReference type="CDD" id="cd17546">
    <property type="entry name" value="REC_hyHK_CKI1_RcsC-like"/>
    <property type="match status" value="1"/>
</dbReference>
<dbReference type="FunFam" id="3.30.565.10:FF:000010">
    <property type="entry name" value="Sensor histidine kinase RcsC"/>
    <property type="match status" value="1"/>
</dbReference>
<keyword evidence="6 16" id="KW-0418">Kinase</keyword>
<feature type="domain" description="Response regulatory" evidence="15">
    <location>
        <begin position="1038"/>
        <end position="1166"/>
    </location>
</feature>
<evidence type="ECO:0000259" key="14">
    <source>
        <dbReference type="PROSITE" id="PS50109"/>
    </source>
</evidence>
<dbReference type="SMART" id="SM00388">
    <property type="entry name" value="HisKA"/>
    <property type="match status" value="1"/>
</dbReference>
<dbReference type="Pfam" id="PF00072">
    <property type="entry name" value="Response_reg"/>
    <property type="match status" value="3"/>
</dbReference>
<dbReference type="InterPro" id="IPR003018">
    <property type="entry name" value="GAF"/>
</dbReference>
<feature type="region of interest" description="Disordered" evidence="12">
    <location>
        <begin position="711"/>
        <end position="759"/>
    </location>
</feature>
<keyword evidence="5" id="KW-0732">Signal</keyword>
<dbReference type="InterPro" id="IPR036097">
    <property type="entry name" value="HisK_dim/P_sf"/>
</dbReference>
<dbReference type="KEGG" id="rhy:RD110_12495"/>
<keyword evidence="13" id="KW-1133">Transmembrane helix</keyword>
<evidence type="ECO:0000256" key="13">
    <source>
        <dbReference type="SAM" id="Phobius"/>
    </source>
</evidence>
<evidence type="ECO:0000256" key="7">
    <source>
        <dbReference type="ARBA" id="ARBA00023012"/>
    </source>
</evidence>